<keyword evidence="6" id="KW-0315">Glutamine amidotransferase</keyword>
<evidence type="ECO:0000256" key="2">
    <source>
        <dbReference type="ARBA" id="ARBA00022598"/>
    </source>
</evidence>
<dbReference type="SUPFAM" id="SSF52540">
    <property type="entry name" value="P-loop containing nucleoside triphosphate hydrolases"/>
    <property type="match status" value="1"/>
</dbReference>
<evidence type="ECO:0000259" key="7">
    <source>
        <dbReference type="Pfam" id="PF01656"/>
    </source>
</evidence>
<accession>A0A1W1CVA1</accession>
<feature type="domain" description="CobB/CobQ-like glutamine amidotransferase" evidence="8">
    <location>
        <begin position="241"/>
        <end position="413"/>
    </location>
</feature>
<evidence type="ECO:0000256" key="5">
    <source>
        <dbReference type="ARBA" id="ARBA00022842"/>
    </source>
</evidence>
<keyword evidence="5" id="KW-0460">Magnesium</keyword>
<organism evidence="9">
    <name type="scientific">hydrothermal vent metagenome</name>
    <dbReference type="NCBI Taxonomy" id="652676"/>
    <lineage>
        <taxon>unclassified sequences</taxon>
        <taxon>metagenomes</taxon>
        <taxon>ecological metagenomes</taxon>
    </lineage>
</organism>
<sequence>MKKALVISAIASNQGKTLLTMALLQHYKNRVRPFKCGPDFIDPQFHEKIALTPSVNLDGYMMNKEQLTWVFNKYMDKEVAILEGVMGFYDGMDKGASAYDVASILDIPSLLILDAGGSYITIAAVLKGMTEFTDNNTINAVVLNKVSSQMHYDLVKKHLEAACPAVKVCGWIPKGLKTLSSTHLGLDLKELDEQTIEEVTKDVLEYLDIQLIESVMDLKSEKKSEVYPFKHIIKKDEVCVLVKDKNFSFVYHDNLEYLRELYQEVILIDSTKDESIPINADIVIIPGGYVETQDAYARVKDSSNFRDSLITHAKTKEVYAECAGLIYLGESCDEKKMSGVLPITFELTSKRQRLGYYKCEIDTEIKKGHAFHYSRIKEAPVTDIQLYKVSKRTAKDAGYKQDKVFATYLHSMWRLGTIS</sequence>
<dbReference type="AlphaFoldDB" id="A0A1W1CVA1"/>
<dbReference type="Pfam" id="PF01656">
    <property type="entry name" value="CbiA"/>
    <property type="match status" value="1"/>
</dbReference>
<dbReference type="GO" id="GO:0042242">
    <property type="term" value="F:cobyrinic acid a,c-diamide synthase activity"/>
    <property type="evidence" value="ECO:0007669"/>
    <property type="project" value="InterPro"/>
</dbReference>
<evidence type="ECO:0000256" key="1">
    <source>
        <dbReference type="ARBA" id="ARBA00001946"/>
    </source>
</evidence>
<dbReference type="InterPro" id="IPR004484">
    <property type="entry name" value="CbiA/CobB_synth"/>
</dbReference>
<comment type="cofactor">
    <cofactor evidence="1">
        <name>Mg(2+)</name>
        <dbReference type="ChEBI" id="CHEBI:18420"/>
    </cofactor>
</comment>
<evidence type="ECO:0000259" key="8">
    <source>
        <dbReference type="Pfam" id="PF07685"/>
    </source>
</evidence>
<dbReference type="InterPro" id="IPR002586">
    <property type="entry name" value="CobQ/CobB/MinD/ParA_Nub-bd_dom"/>
</dbReference>
<dbReference type="Pfam" id="PF07685">
    <property type="entry name" value="GATase_3"/>
    <property type="match status" value="1"/>
</dbReference>
<keyword evidence="3" id="KW-0547">Nucleotide-binding</keyword>
<dbReference type="PROSITE" id="PS51274">
    <property type="entry name" value="GATASE_COBBQ"/>
    <property type="match status" value="1"/>
</dbReference>
<evidence type="ECO:0000313" key="9">
    <source>
        <dbReference type="EMBL" id="SFV69746.1"/>
    </source>
</evidence>
<protein>
    <submittedName>
        <fullName evidence="9">Cobyrinic acid A,C-diamide synthase</fullName>
    </submittedName>
</protein>
<name>A0A1W1CVA1_9ZZZZ</name>
<keyword evidence="2" id="KW-0436">Ligase</keyword>
<dbReference type="SUPFAM" id="SSF52317">
    <property type="entry name" value="Class I glutamine amidotransferase-like"/>
    <property type="match status" value="1"/>
</dbReference>
<reference evidence="9" key="1">
    <citation type="submission" date="2016-10" db="EMBL/GenBank/DDBJ databases">
        <authorList>
            <person name="de Groot N.N."/>
        </authorList>
    </citation>
    <scope>NUCLEOTIDE SEQUENCE</scope>
</reference>
<dbReference type="EMBL" id="FPHF01000115">
    <property type="protein sequence ID" value="SFV69746.1"/>
    <property type="molecule type" value="Genomic_DNA"/>
</dbReference>
<evidence type="ECO:0000256" key="4">
    <source>
        <dbReference type="ARBA" id="ARBA00022840"/>
    </source>
</evidence>
<gene>
    <name evidence="9" type="ORF">MNB_SM-4-704</name>
</gene>
<proteinExistence type="predicted"/>
<dbReference type="Gene3D" id="3.40.50.880">
    <property type="match status" value="1"/>
</dbReference>
<dbReference type="InterPro" id="IPR011698">
    <property type="entry name" value="GATase_3"/>
</dbReference>
<dbReference type="GO" id="GO:0005524">
    <property type="term" value="F:ATP binding"/>
    <property type="evidence" value="ECO:0007669"/>
    <property type="project" value="UniProtKB-KW"/>
</dbReference>
<dbReference type="NCBIfam" id="NF002204">
    <property type="entry name" value="PRK01077.1"/>
    <property type="match status" value="1"/>
</dbReference>
<evidence type="ECO:0000256" key="3">
    <source>
        <dbReference type="ARBA" id="ARBA00022741"/>
    </source>
</evidence>
<dbReference type="Gene3D" id="3.40.50.300">
    <property type="entry name" value="P-loop containing nucleotide triphosphate hydrolases"/>
    <property type="match status" value="1"/>
</dbReference>
<feature type="domain" description="CobQ/CobB/MinD/ParA nucleotide binding" evidence="7">
    <location>
        <begin position="6"/>
        <end position="174"/>
    </location>
</feature>
<evidence type="ECO:0000256" key="6">
    <source>
        <dbReference type="ARBA" id="ARBA00022962"/>
    </source>
</evidence>
<dbReference type="PANTHER" id="PTHR43873">
    <property type="entry name" value="COBYRINATE A,C-DIAMIDE SYNTHASE"/>
    <property type="match status" value="1"/>
</dbReference>
<dbReference type="PANTHER" id="PTHR43873:SF1">
    <property type="entry name" value="COBYRINATE A,C-DIAMIDE SYNTHASE"/>
    <property type="match status" value="1"/>
</dbReference>
<dbReference type="InterPro" id="IPR027417">
    <property type="entry name" value="P-loop_NTPase"/>
</dbReference>
<keyword evidence="4" id="KW-0067">ATP-binding</keyword>
<dbReference type="InterPro" id="IPR029062">
    <property type="entry name" value="Class_I_gatase-like"/>
</dbReference>